<feature type="domain" description="Outer membrane protein beta-barrel" evidence="1">
    <location>
        <begin position="66"/>
        <end position="231"/>
    </location>
</feature>
<name>X1TP68_9ZZZZ</name>
<organism evidence="2">
    <name type="scientific">marine sediment metagenome</name>
    <dbReference type="NCBI Taxonomy" id="412755"/>
    <lineage>
        <taxon>unclassified sequences</taxon>
        <taxon>metagenomes</taxon>
        <taxon>ecological metagenomes</taxon>
    </lineage>
</organism>
<proteinExistence type="predicted"/>
<dbReference type="AlphaFoldDB" id="X1TP68"/>
<dbReference type="SUPFAM" id="SSF56935">
    <property type="entry name" value="Porins"/>
    <property type="match status" value="1"/>
</dbReference>
<gene>
    <name evidence="2" type="ORF">S12H4_21249</name>
</gene>
<comment type="caution">
    <text evidence="2">The sequence shown here is derived from an EMBL/GenBank/DDBJ whole genome shotgun (WGS) entry which is preliminary data.</text>
</comment>
<dbReference type="Pfam" id="PF14905">
    <property type="entry name" value="OMP_b-brl_3"/>
    <property type="match status" value="1"/>
</dbReference>
<evidence type="ECO:0000259" key="1">
    <source>
        <dbReference type="Pfam" id="PF14905"/>
    </source>
</evidence>
<evidence type="ECO:0000313" key="2">
    <source>
        <dbReference type="EMBL" id="GAI81839.1"/>
    </source>
</evidence>
<dbReference type="InterPro" id="IPR041700">
    <property type="entry name" value="OMP_b-brl_3"/>
</dbReference>
<accession>X1TP68</accession>
<feature type="non-terminal residue" evidence="2">
    <location>
        <position position="233"/>
    </location>
</feature>
<reference evidence="2" key="1">
    <citation type="journal article" date="2014" name="Front. Microbiol.">
        <title>High frequency of phylogenetically diverse reductive dehalogenase-homologous genes in deep subseafloor sedimentary metagenomes.</title>
        <authorList>
            <person name="Kawai M."/>
            <person name="Futagami T."/>
            <person name="Toyoda A."/>
            <person name="Takaki Y."/>
            <person name="Nishi S."/>
            <person name="Hori S."/>
            <person name="Arai W."/>
            <person name="Tsubouchi T."/>
            <person name="Morono Y."/>
            <person name="Uchiyama I."/>
            <person name="Ito T."/>
            <person name="Fujiyama A."/>
            <person name="Inagaki F."/>
            <person name="Takami H."/>
        </authorList>
    </citation>
    <scope>NUCLEOTIDE SEQUENCE</scope>
    <source>
        <strain evidence="2">Expedition CK06-06</strain>
    </source>
</reference>
<protein>
    <recommendedName>
        <fullName evidence="1">Outer membrane protein beta-barrel domain-containing protein</fullName>
    </recommendedName>
</protein>
<dbReference type="EMBL" id="BARW01010899">
    <property type="protein sequence ID" value="GAI81839.1"/>
    <property type="molecule type" value="Genomic_DNA"/>
</dbReference>
<sequence>MYISSGDVLSVGFRYGDRAMERSSVTDFDEWAEPGDSHNLYISNSTWERGGYFYSGNVDYQHTFSKQHEFSGQFIISGRTGDEESTNELMTMSDSITNGQRSVEEGPGKYVRAKLDYSLPLRENEKFEAGSQSRFRWNDNISHMYKYDSLTQQYEYSPDYSHETSYDRTIHSLYAIYSGELGPFGYQGGVRGEYTYRFIELIGENEDFGIDRWDVFPTVHASYQFSEGNQLMA</sequence>